<keyword evidence="4" id="KW-1185">Reference proteome</keyword>
<reference evidence="3 4" key="1">
    <citation type="submission" date="2021-06" db="EMBL/GenBank/DDBJ databases">
        <authorList>
            <person name="Palmer J.M."/>
        </authorList>
    </citation>
    <scope>NUCLEOTIDE SEQUENCE [LARGE SCALE GENOMIC DNA]</scope>
    <source>
        <strain evidence="4">if_2019</strain>
        <tissue evidence="3">Muscle</tissue>
    </source>
</reference>
<protein>
    <submittedName>
        <fullName evidence="3">Uncharacterized protein</fullName>
    </submittedName>
</protein>
<feature type="chain" id="PRO_5046986100" evidence="2">
    <location>
        <begin position="27"/>
        <end position="160"/>
    </location>
</feature>
<evidence type="ECO:0000256" key="2">
    <source>
        <dbReference type="SAM" id="SignalP"/>
    </source>
</evidence>
<feature type="signal peptide" evidence="2">
    <location>
        <begin position="1"/>
        <end position="26"/>
    </location>
</feature>
<keyword evidence="1" id="KW-0175">Coiled coil</keyword>
<evidence type="ECO:0000313" key="3">
    <source>
        <dbReference type="EMBL" id="MEQ2242554.1"/>
    </source>
</evidence>
<proteinExistence type="predicted"/>
<keyword evidence="2" id="KW-0732">Signal</keyword>
<accession>A0ABV0UBH7</accession>
<comment type="caution">
    <text evidence="3">The sequence shown here is derived from an EMBL/GenBank/DDBJ whole genome shotgun (WGS) entry which is preliminary data.</text>
</comment>
<feature type="coiled-coil region" evidence="1">
    <location>
        <begin position="43"/>
        <end position="86"/>
    </location>
</feature>
<dbReference type="EMBL" id="JAHRIQ010065764">
    <property type="protein sequence ID" value="MEQ2242554.1"/>
    <property type="molecule type" value="Genomic_DNA"/>
</dbReference>
<evidence type="ECO:0000256" key="1">
    <source>
        <dbReference type="SAM" id="Coils"/>
    </source>
</evidence>
<dbReference type="Proteomes" id="UP001482620">
    <property type="component" value="Unassembled WGS sequence"/>
</dbReference>
<gene>
    <name evidence="3" type="ORF">ILYODFUR_036981</name>
</gene>
<sequence length="160" mass="17862">MKMVMLRIMLSQVKVFLMLTAKLSRGSRSSRIKSSLSSTSSARVKAEADMAALKARHKLLKQKHALEEQKEQLRRKKEELDLETEIAASMAKVEVFQGSVCSQVISAAQIMSDGMNSYFESENKRSQMSNVDADTFVPTAAITDYHNKAPTFQSYSYLGA</sequence>
<evidence type="ECO:0000313" key="4">
    <source>
        <dbReference type="Proteomes" id="UP001482620"/>
    </source>
</evidence>
<organism evidence="3 4">
    <name type="scientific">Ilyodon furcidens</name>
    <name type="common">goldbreast splitfin</name>
    <dbReference type="NCBI Taxonomy" id="33524"/>
    <lineage>
        <taxon>Eukaryota</taxon>
        <taxon>Metazoa</taxon>
        <taxon>Chordata</taxon>
        <taxon>Craniata</taxon>
        <taxon>Vertebrata</taxon>
        <taxon>Euteleostomi</taxon>
        <taxon>Actinopterygii</taxon>
        <taxon>Neopterygii</taxon>
        <taxon>Teleostei</taxon>
        <taxon>Neoteleostei</taxon>
        <taxon>Acanthomorphata</taxon>
        <taxon>Ovalentaria</taxon>
        <taxon>Atherinomorphae</taxon>
        <taxon>Cyprinodontiformes</taxon>
        <taxon>Goodeidae</taxon>
        <taxon>Ilyodon</taxon>
    </lineage>
</organism>
<name>A0ABV0UBH7_9TELE</name>